<feature type="compositionally biased region" description="Low complexity" evidence="2">
    <location>
        <begin position="614"/>
        <end position="627"/>
    </location>
</feature>
<evidence type="ECO:0000256" key="1">
    <source>
        <dbReference type="ARBA" id="ARBA00004906"/>
    </source>
</evidence>
<dbReference type="InterPro" id="IPR011333">
    <property type="entry name" value="SKP1/BTB/POZ_sf"/>
</dbReference>
<gene>
    <name evidence="4" type="ORF">R1sor_024731</name>
</gene>
<feature type="compositionally biased region" description="Basic and acidic residues" evidence="2">
    <location>
        <begin position="1"/>
        <end position="13"/>
    </location>
</feature>
<dbReference type="PROSITE" id="PS50097">
    <property type="entry name" value="BTB"/>
    <property type="match status" value="1"/>
</dbReference>
<feature type="region of interest" description="Disordered" evidence="2">
    <location>
        <begin position="606"/>
        <end position="646"/>
    </location>
</feature>
<evidence type="ECO:0000313" key="4">
    <source>
        <dbReference type="EMBL" id="KAL3681775.1"/>
    </source>
</evidence>
<dbReference type="EMBL" id="JBJQOH010000007">
    <property type="protein sequence ID" value="KAL3681775.1"/>
    <property type="molecule type" value="Genomic_DNA"/>
</dbReference>
<dbReference type="Proteomes" id="UP001633002">
    <property type="component" value="Unassembled WGS sequence"/>
</dbReference>
<reference evidence="4 5" key="1">
    <citation type="submission" date="2024-09" db="EMBL/GenBank/DDBJ databases">
        <title>Chromosome-scale assembly of Riccia sorocarpa.</title>
        <authorList>
            <person name="Paukszto L."/>
        </authorList>
    </citation>
    <scope>NUCLEOTIDE SEQUENCE [LARGE SCALE GENOMIC DNA]</scope>
    <source>
        <strain evidence="4">LP-2024</strain>
        <tissue evidence="4">Aerial parts of the thallus</tissue>
    </source>
</reference>
<dbReference type="Pfam" id="PF00622">
    <property type="entry name" value="SPRY"/>
    <property type="match status" value="1"/>
</dbReference>
<dbReference type="SUPFAM" id="SSF49899">
    <property type="entry name" value="Concanavalin A-like lectins/glucanases"/>
    <property type="match status" value="1"/>
</dbReference>
<organism evidence="4 5">
    <name type="scientific">Riccia sorocarpa</name>
    <dbReference type="NCBI Taxonomy" id="122646"/>
    <lineage>
        <taxon>Eukaryota</taxon>
        <taxon>Viridiplantae</taxon>
        <taxon>Streptophyta</taxon>
        <taxon>Embryophyta</taxon>
        <taxon>Marchantiophyta</taxon>
        <taxon>Marchantiopsida</taxon>
        <taxon>Marchantiidae</taxon>
        <taxon>Marchantiales</taxon>
        <taxon>Ricciaceae</taxon>
        <taxon>Riccia</taxon>
    </lineage>
</organism>
<dbReference type="AlphaFoldDB" id="A0ABD3GUJ5"/>
<sequence>MKDEGGRQLEFKSSECVPAPRKPPRVFDRLDKMDDLTAAEKAFECLVARACEENNDVVCQKQIIQTLSTMMNDTELSDLLFVCNDGVRLYASRLWLRARSLVFRKTLSPDIKEIALDDVSSRELSIVFEFLYTGSVPSFVSHINEDQMDRWSKGLAIIRSSRHLLLPELERQIWNFLIIDVCRSAADKDLTKTAVRLSTLLDFILGYESSGDVEDTISLKLVRILHPGWLGMRNITSLSEEALLFLLENTRRDHESQSVDDGVICLREYLRLRQVLLWCISQRLDADSAVSMLEQSLPCANAALKLLKEPAANRVVSWSLSPRKRVHAASALAKAVLAEGSFRTIFVPFINLRLIHPVLLVKVLEPLKIFPPSKYMEAFRFHALKRPFHLLIRDFTWRYYEGSFENAEGGILLKTREGSSGTALVSSAAFWEDRAYKWDVIIETIQVNRAHEGITFQWEIGMIMSETPEIPSESLRLTLASQNYGWALIKSSDNRVFIKRGVSSGEEEQAEWILYATLPHSEDADIATEVRVGVRLNMMQKTCSFTLNGVDLGVAWTELPSKYYFPAVSFFTNSMYSLPQEEEVASSCGTTVRVELLDGFDFEEDYSVQKRSRSSVSSPSGSSASGADVYQPDIIQLRRSPTESSN</sequence>
<dbReference type="InterPro" id="IPR000210">
    <property type="entry name" value="BTB/POZ_dom"/>
</dbReference>
<feature type="domain" description="BTB" evidence="3">
    <location>
        <begin position="77"/>
        <end position="136"/>
    </location>
</feature>
<dbReference type="SUPFAM" id="SSF54695">
    <property type="entry name" value="POZ domain"/>
    <property type="match status" value="1"/>
</dbReference>
<accession>A0ABD3GUJ5</accession>
<dbReference type="InterPro" id="IPR013320">
    <property type="entry name" value="ConA-like_dom_sf"/>
</dbReference>
<evidence type="ECO:0000313" key="5">
    <source>
        <dbReference type="Proteomes" id="UP001633002"/>
    </source>
</evidence>
<dbReference type="Pfam" id="PF00651">
    <property type="entry name" value="BTB"/>
    <property type="match status" value="1"/>
</dbReference>
<comment type="caution">
    <text evidence="4">The sequence shown here is derived from an EMBL/GenBank/DDBJ whole genome shotgun (WGS) entry which is preliminary data.</text>
</comment>
<dbReference type="SMART" id="SM00225">
    <property type="entry name" value="BTB"/>
    <property type="match status" value="1"/>
</dbReference>
<dbReference type="Gene3D" id="3.30.710.10">
    <property type="entry name" value="Potassium Channel Kv1.1, Chain A"/>
    <property type="match status" value="1"/>
</dbReference>
<feature type="region of interest" description="Disordered" evidence="2">
    <location>
        <begin position="1"/>
        <end position="22"/>
    </location>
</feature>
<evidence type="ECO:0000259" key="3">
    <source>
        <dbReference type="PROSITE" id="PS50097"/>
    </source>
</evidence>
<proteinExistence type="predicted"/>
<protein>
    <recommendedName>
        <fullName evidence="3">BTB domain-containing protein</fullName>
    </recommendedName>
</protein>
<comment type="pathway">
    <text evidence="1">Protein modification; protein ubiquitination.</text>
</comment>
<dbReference type="InterPro" id="IPR043136">
    <property type="entry name" value="B30.2/SPRY_sf"/>
</dbReference>
<evidence type="ECO:0000256" key="2">
    <source>
        <dbReference type="SAM" id="MobiDB-lite"/>
    </source>
</evidence>
<dbReference type="Gene3D" id="2.60.120.920">
    <property type="match status" value="1"/>
</dbReference>
<name>A0ABD3GUJ5_9MARC</name>
<dbReference type="InterPro" id="IPR003877">
    <property type="entry name" value="SPRY_dom"/>
</dbReference>
<keyword evidence="5" id="KW-1185">Reference proteome</keyword>